<evidence type="ECO:0000259" key="2">
    <source>
        <dbReference type="Pfam" id="PF01619"/>
    </source>
</evidence>
<keyword evidence="1" id="KW-0560">Oxidoreductase</keyword>
<dbReference type="AlphaFoldDB" id="A0A1F5WSX2"/>
<gene>
    <name evidence="3" type="ORF">A2W54_02980</name>
</gene>
<reference evidence="3 4" key="1">
    <citation type="journal article" date="2016" name="Nat. Commun.">
        <title>Thousands of microbial genomes shed light on interconnected biogeochemical processes in an aquifer system.</title>
        <authorList>
            <person name="Anantharaman K."/>
            <person name="Brown C.T."/>
            <person name="Hug L.A."/>
            <person name="Sharon I."/>
            <person name="Castelle C.J."/>
            <person name="Probst A.J."/>
            <person name="Thomas B.C."/>
            <person name="Singh A."/>
            <person name="Wilkins M.J."/>
            <person name="Karaoz U."/>
            <person name="Brodie E.L."/>
            <person name="Williams K.H."/>
            <person name="Hubbard S.S."/>
            <person name="Banfield J.F."/>
        </authorList>
    </citation>
    <scope>NUCLEOTIDE SEQUENCE [LARGE SCALE GENOMIC DNA]</scope>
</reference>
<evidence type="ECO:0000313" key="3">
    <source>
        <dbReference type="EMBL" id="OGF78730.1"/>
    </source>
</evidence>
<dbReference type="Pfam" id="PF01619">
    <property type="entry name" value="Pro_dh"/>
    <property type="match status" value="1"/>
</dbReference>
<name>A0A1F5WSX2_9BACT</name>
<accession>A0A1F5WSX2</accession>
<dbReference type="Proteomes" id="UP000178425">
    <property type="component" value="Unassembled WGS sequence"/>
</dbReference>
<comment type="caution">
    <text evidence="3">The sequence shown here is derived from an EMBL/GenBank/DDBJ whole genome shotgun (WGS) entry which is preliminary data.</text>
</comment>
<dbReference type="GO" id="GO:0004657">
    <property type="term" value="F:proline dehydrogenase activity"/>
    <property type="evidence" value="ECO:0007669"/>
    <property type="project" value="UniProtKB-ARBA"/>
</dbReference>
<proteinExistence type="predicted"/>
<feature type="domain" description="Proline dehydrogenase" evidence="2">
    <location>
        <begin position="28"/>
        <end position="280"/>
    </location>
</feature>
<dbReference type="SUPFAM" id="SSF51730">
    <property type="entry name" value="FAD-linked oxidoreductase"/>
    <property type="match status" value="1"/>
</dbReference>
<dbReference type="Gene3D" id="3.20.20.220">
    <property type="match status" value="1"/>
</dbReference>
<dbReference type="GO" id="GO:0006562">
    <property type="term" value="P:L-proline catabolic process"/>
    <property type="evidence" value="ECO:0007669"/>
    <property type="project" value="UniProtKB-ARBA"/>
</dbReference>
<dbReference type="InterPro" id="IPR029041">
    <property type="entry name" value="FAD-linked_oxidoreductase-like"/>
</dbReference>
<evidence type="ECO:0000313" key="4">
    <source>
        <dbReference type="Proteomes" id="UP000178425"/>
    </source>
</evidence>
<sequence>MVLKLLERIYTAGASYKEAALKMLCLLERNFSVSSDILGEFTGDIASINSVVKEYCGHIIILGYWQRRFKKQEVSLAVKPSHIGLEHSYGVFQKNLHILAGVAKKHRVFLWVDAEKRGDREIVTTSIISERALGYDNIGQAMQCVHSDAKVFLEKLLKWNIAIRFVKGAYTDGDLKKDKDIVANFKDCFWTALFHFKNSPVKSTVAVATHDSKLINYALKFCEIDHELRPFIQIQMLYGIRVKLQMELIKKLSAIGVNLLIYVPWGSDRVGFLKRRLAEGIHPSAMWLFVRNIFETLRYNK</sequence>
<dbReference type="InterPro" id="IPR002872">
    <property type="entry name" value="Proline_DH_dom"/>
</dbReference>
<dbReference type="EMBL" id="MFHI01000020">
    <property type="protein sequence ID" value="OGF78730.1"/>
    <property type="molecule type" value="Genomic_DNA"/>
</dbReference>
<protein>
    <recommendedName>
        <fullName evidence="2">Proline dehydrogenase domain-containing protein</fullName>
    </recommendedName>
</protein>
<organism evidence="3 4">
    <name type="scientific">Candidatus Giovannonibacteria bacterium RIFCSPHIGHO2_02_43_13</name>
    <dbReference type="NCBI Taxonomy" id="1798330"/>
    <lineage>
        <taxon>Bacteria</taxon>
        <taxon>Candidatus Giovannoniibacteriota</taxon>
    </lineage>
</organism>
<evidence type="ECO:0000256" key="1">
    <source>
        <dbReference type="ARBA" id="ARBA00023002"/>
    </source>
</evidence>